<evidence type="ECO:0000256" key="8">
    <source>
        <dbReference type="ARBA" id="ARBA00022840"/>
    </source>
</evidence>
<dbReference type="Pfam" id="PF02782">
    <property type="entry name" value="FGGY_C"/>
    <property type="match status" value="1"/>
</dbReference>
<keyword evidence="8" id="KW-0067">ATP-binding</keyword>
<dbReference type="CDD" id="cd07769">
    <property type="entry name" value="ASKHA_NBD_FGGY_GK"/>
    <property type="match status" value="1"/>
</dbReference>
<accession>A0ABD3NEU1</accession>
<comment type="similarity">
    <text evidence="2 11">Belongs to the FGGY kinase family.</text>
</comment>
<dbReference type="InterPro" id="IPR018484">
    <property type="entry name" value="FGGY_N"/>
</dbReference>
<dbReference type="GO" id="GO:0006071">
    <property type="term" value="P:glycerol metabolic process"/>
    <property type="evidence" value="ECO:0007669"/>
    <property type="project" value="UniProtKB-KW"/>
</dbReference>
<dbReference type="EMBL" id="JALLAZ020001465">
    <property type="protein sequence ID" value="KAL3774482.1"/>
    <property type="molecule type" value="Genomic_DNA"/>
</dbReference>
<evidence type="ECO:0000256" key="3">
    <source>
        <dbReference type="ARBA" id="ARBA00012099"/>
    </source>
</evidence>
<evidence type="ECO:0000259" key="13">
    <source>
        <dbReference type="Pfam" id="PF02782"/>
    </source>
</evidence>
<dbReference type="GO" id="GO:0004370">
    <property type="term" value="F:glycerol kinase activity"/>
    <property type="evidence" value="ECO:0007669"/>
    <property type="project" value="UniProtKB-EC"/>
</dbReference>
<dbReference type="PROSITE" id="PS00445">
    <property type="entry name" value="FGGY_KINASES_2"/>
    <property type="match status" value="1"/>
</dbReference>
<dbReference type="SUPFAM" id="SSF53067">
    <property type="entry name" value="Actin-like ATPase domain"/>
    <property type="match status" value="2"/>
</dbReference>
<evidence type="ECO:0000256" key="1">
    <source>
        <dbReference type="ARBA" id="ARBA00005190"/>
    </source>
</evidence>
<evidence type="ECO:0000256" key="2">
    <source>
        <dbReference type="ARBA" id="ARBA00009156"/>
    </source>
</evidence>
<name>A0ABD3NEU1_9STRA</name>
<keyword evidence="7" id="KW-0319">Glycerol metabolism</keyword>
<evidence type="ECO:0000256" key="11">
    <source>
        <dbReference type="RuleBase" id="RU003733"/>
    </source>
</evidence>
<organism evidence="14 15">
    <name type="scientific">Stephanodiscus triporus</name>
    <dbReference type="NCBI Taxonomy" id="2934178"/>
    <lineage>
        <taxon>Eukaryota</taxon>
        <taxon>Sar</taxon>
        <taxon>Stramenopiles</taxon>
        <taxon>Ochrophyta</taxon>
        <taxon>Bacillariophyta</taxon>
        <taxon>Coscinodiscophyceae</taxon>
        <taxon>Thalassiosirophycidae</taxon>
        <taxon>Stephanodiscales</taxon>
        <taxon>Stephanodiscaceae</taxon>
        <taxon>Stephanodiscus</taxon>
    </lineage>
</organism>
<dbReference type="Gene3D" id="3.30.420.40">
    <property type="match status" value="2"/>
</dbReference>
<dbReference type="InterPro" id="IPR018485">
    <property type="entry name" value="FGGY_C"/>
</dbReference>
<dbReference type="NCBIfam" id="NF000756">
    <property type="entry name" value="PRK00047.1"/>
    <property type="match status" value="1"/>
</dbReference>
<comment type="caution">
    <text evidence="14">The sequence shown here is derived from an EMBL/GenBank/DDBJ whole genome shotgun (WGS) entry which is preliminary data.</text>
</comment>
<sequence length="596" mass="65524">MTPEPKAAYECKVFVNQSILRTLTHSSSESRPSLVGAIDQGTSSTRFLLVTSDGKILSTAQVEFEQCFPRSSPYNPSSSCVGWHEHDPFAIWDSVAACISRTVEGLHGHGLDLTSDLLIKAVGITNQRETTVSWNDRTGRLYYNAIVWDDTRTAAVADTIMSENFPDCQDATNALRFKTGLPIASYFSGTKVRWLIDNVPQLQHDLTSQTERPHVRFGTVDTWLAYMLTGYARSIAEMENNERLAHEGGVFKTDVSNASRWMFMDLEAMDWDESLISAICGGSVCWKDSTVGKTIPATTALPKIVPSSDETIGTISGIPCPNLDNKLAFENVIIGSILGDQQAALFGQSCFQPGEAKCTYGTGLFLMMNTGEERTSSTRGLLTTVAYQIAGKKPVYALEGSVAFSGSTIGWLRDRLELIKSASETESLALSVPSNENMYLVPAFSGLFAPHWRPDARGCMVGLTASHTKAHIVRAALESSAYQAREVFDAMVLDSNIHLKEMRVDGGATANLFLMQFQSDILDVPVIRPEFLETTGLGAAFAAGLSVRVWGGLDEICKMWQADTVWKPRMIDAERETLWKGWNKALQKSLNWVDED</sequence>
<proteinExistence type="inferred from homology"/>
<comment type="pathway">
    <text evidence="1">Polyol metabolism; glycerol degradation via glycerol kinase pathway; sn-glycerol 3-phosphate from glycerol: step 1/1.</text>
</comment>
<comment type="catalytic activity">
    <reaction evidence="10">
        <text>glycerol + ATP = sn-glycerol 3-phosphate + ADP + H(+)</text>
        <dbReference type="Rhea" id="RHEA:21644"/>
        <dbReference type="ChEBI" id="CHEBI:15378"/>
        <dbReference type="ChEBI" id="CHEBI:17754"/>
        <dbReference type="ChEBI" id="CHEBI:30616"/>
        <dbReference type="ChEBI" id="CHEBI:57597"/>
        <dbReference type="ChEBI" id="CHEBI:456216"/>
        <dbReference type="EC" id="2.7.1.30"/>
    </reaction>
</comment>
<gene>
    <name evidence="14" type="ORF">ACHAW5_000680</name>
</gene>
<dbReference type="InterPro" id="IPR018483">
    <property type="entry name" value="Carb_kinase_FGGY_CS"/>
</dbReference>
<feature type="domain" description="Carbohydrate kinase FGGY N-terminal" evidence="12">
    <location>
        <begin position="35"/>
        <end position="347"/>
    </location>
</feature>
<dbReference type="Proteomes" id="UP001530315">
    <property type="component" value="Unassembled WGS sequence"/>
</dbReference>
<dbReference type="Pfam" id="PF00370">
    <property type="entry name" value="FGGY_N"/>
    <property type="match status" value="1"/>
</dbReference>
<evidence type="ECO:0000259" key="12">
    <source>
        <dbReference type="Pfam" id="PF00370"/>
    </source>
</evidence>
<reference evidence="14 15" key="1">
    <citation type="submission" date="2024-10" db="EMBL/GenBank/DDBJ databases">
        <title>Updated reference genomes for cyclostephanoid diatoms.</title>
        <authorList>
            <person name="Roberts W.R."/>
            <person name="Alverson A.J."/>
        </authorList>
    </citation>
    <scope>NUCLEOTIDE SEQUENCE [LARGE SCALE GENOMIC DNA]</scope>
    <source>
        <strain evidence="14 15">AJA276-08</strain>
    </source>
</reference>
<dbReference type="InterPro" id="IPR043129">
    <property type="entry name" value="ATPase_NBD"/>
</dbReference>
<keyword evidence="5" id="KW-0547">Nucleotide-binding</keyword>
<evidence type="ECO:0000256" key="7">
    <source>
        <dbReference type="ARBA" id="ARBA00022798"/>
    </source>
</evidence>
<evidence type="ECO:0000256" key="5">
    <source>
        <dbReference type="ARBA" id="ARBA00022741"/>
    </source>
</evidence>
<evidence type="ECO:0000256" key="9">
    <source>
        <dbReference type="ARBA" id="ARBA00043149"/>
    </source>
</evidence>
<dbReference type="PANTHER" id="PTHR10196:SF69">
    <property type="entry name" value="GLYCEROL KINASE"/>
    <property type="match status" value="1"/>
</dbReference>
<dbReference type="EC" id="2.7.1.30" evidence="3"/>
<keyword evidence="4 11" id="KW-0808">Transferase</keyword>
<evidence type="ECO:0000256" key="4">
    <source>
        <dbReference type="ARBA" id="ARBA00022679"/>
    </source>
</evidence>
<evidence type="ECO:0000313" key="14">
    <source>
        <dbReference type="EMBL" id="KAL3774482.1"/>
    </source>
</evidence>
<evidence type="ECO:0000256" key="6">
    <source>
        <dbReference type="ARBA" id="ARBA00022777"/>
    </source>
</evidence>
<keyword evidence="15" id="KW-1185">Reference proteome</keyword>
<dbReference type="PROSITE" id="PS00933">
    <property type="entry name" value="FGGY_KINASES_1"/>
    <property type="match status" value="1"/>
</dbReference>
<dbReference type="FunFam" id="3.30.420.40:FF:000007">
    <property type="entry name" value="Glycerol kinase"/>
    <property type="match status" value="1"/>
</dbReference>
<protein>
    <recommendedName>
        <fullName evidence="3">glycerol kinase</fullName>
        <ecNumber evidence="3">2.7.1.30</ecNumber>
    </recommendedName>
    <alternativeName>
        <fullName evidence="9">ATP:glycerol 3-phosphotransferase</fullName>
    </alternativeName>
</protein>
<keyword evidence="6 11" id="KW-0418">Kinase</keyword>
<feature type="domain" description="Carbohydrate kinase FGGY C-terminal" evidence="13">
    <location>
        <begin position="356"/>
        <end position="545"/>
    </location>
</feature>
<evidence type="ECO:0000313" key="15">
    <source>
        <dbReference type="Proteomes" id="UP001530315"/>
    </source>
</evidence>
<dbReference type="PANTHER" id="PTHR10196">
    <property type="entry name" value="SUGAR KINASE"/>
    <property type="match status" value="1"/>
</dbReference>
<evidence type="ECO:0000256" key="10">
    <source>
        <dbReference type="ARBA" id="ARBA00052101"/>
    </source>
</evidence>
<dbReference type="GO" id="GO:0005524">
    <property type="term" value="F:ATP binding"/>
    <property type="evidence" value="ECO:0007669"/>
    <property type="project" value="UniProtKB-KW"/>
</dbReference>
<dbReference type="AlphaFoldDB" id="A0ABD3NEU1"/>